<feature type="compositionally biased region" description="Basic and acidic residues" evidence="2">
    <location>
        <begin position="133"/>
        <end position="144"/>
    </location>
</feature>
<keyword evidence="4" id="KW-1185">Reference proteome</keyword>
<evidence type="ECO:0000313" key="3">
    <source>
        <dbReference type="EMBL" id="KAJ5142554.1"/>
    </source>
</evidence>
<organism evidence="3 4">
    <name type="scientific">Penicillium bovifimosum</name>
    <dbReference type="NCBI Taxonomy" id="126998"/>
    <lineage>
        <taxon>Eukaryota</taxon>
        <taxon>Fungi</taxon>
        <taxon>Dikarya</taxon>
        <taxon>Ascomycota</taxon>
        <taxon>Pezizomycotina</taxon>
        <taxon>Eurotiomycetes</taxon>
        <taxon>Eurotiomycetidae</taxon>
        <taxon>Eurotiales</taxon>
        <taxon>Aspergillaceae</taxon>
        <taxon>Penicillium</taxon>
    </lineage>
</organism>
<evidence type="ECO:0000256" key="2">
    <source>
        <dbReference type="SAM" id="MobiDB-lite"/>
    </source>
</evidence>
<reference evidence="3" key="1">
    <citation type="submission" date="2022-11" db="EMBL/GenBank/DDBJ databases">
        <authorList>
            <person name="Petersen C."/>
        </authorList>
    </citation>
    <scope>NUCLEOTIDE SEQUENCE</scope>
    <source>
        <strain evidence="3">IBT 22155</strain>
    </source>
</reference>
<dbReference type="Proteomes" id="UP001149079">
    <property type="component" value="Unassembled WGS sequence"/>
</dbReference>
<comment type="caution">
    <text evidence="3">The sequence shown here is derived from an EMBL/GenBank/DDBJ whole genome shotgun (WGS) entry which is preliminary data.</text>
</comment>
<evidence type="ECO:0000313" key="4">
    <source>
        <dbReference type="Proteomes" id="UP001149079"/>
    </source>
</evidence>
<gene>
    <name evidence="3" type="ORF">N7515_001341</name>
</gene>
<proteinExistence type="predicted"/>
<accession>A0A9W9H9I0</accession>
<feature type="compositionally biased region" description="Polar residues" evidence="2">
    <location>
        <begin position="179"/>
        <end position="188"/>
    </location>
</feature>
<dbReference type="AlphaFoldDB" id="A0A9W9H9I0"/>
<reference evidence="3" key="2">
    <citation type="journal article" date="2023" name="IMA Fungus">
        <title>Comparative genomic study of the Penicillium genus elucidates a diverse pangenome and 15 lateral gene transfer events.</title>
        <authorList>
            <person name="Petersen C."/>
            <person name="Sorensen T."/>
            <person name="Nielsen M.R."/>
            <person name="Sondergaard T.E."/>
            <person name="Sorensen J.L."/>
            <person name="Fitzpatrick D.A."/>
            <person name="Frisvad J.C."/>
            <person name="Nielsen K.L."/>
        </authorList>
    </citation>
    <scope>NUCLEOTIDE SEQUENCE</scope>
    <source>
        <strain evidence="3">IBT 22155</strain>
    </source>
</reference>
<name>A0A9W9H9I0_9EURO</name>
<dbReference type="GeneID" id="81401255"/>
<protein>
    <submittedName>
        <fullName evidence="3">Uncharacterized protein</fullName>
    </submittedName>
</protein>
<feature type="coiled-coil region" evidence="1">
    <location>
        <begin position="38"/>
        <end position="88"/>
    </location>
</feature>
<sequence>MAEPATNTGSETNANRIREQWDSLNDVFQDSNSGSVGAEDLEAEIREAQAQLLKLKRQRELIDIKQKVAEEQRALELARSRLAAVTRDGSVTPISTPFKTERKQNETGIDGAQQKSAARSELLTASPIPTASDHVETKQLKSAESDSLSKAAYIPGLNIEQLRALAAASRSPAGGPVTKTESCSSSLAPTRPSHPDSSVQPPPVPNVPVYHGRALGEFKNFSMGLERHFDRYPEWYMIEERKVNRALKHVALNIEEEWKRHIRHLQADKVTYGAFCTFLIEKLQAGVYPEVARARYMDSYQRPAQSVTDFSNWMQQWPPHFPNQDTERDRMRHLFEHLMNRVRNEADKTHLDFDNYYDFVQYLQWVEDSIPTRAESLGRRATNPRKRPRSD</sequence>
<dbReference type="OrthoDB" id="4336149at2759"/>
<dbReference type="RefSeq" id="XP_056524198.1">
    <property type="nucleotide sequence ID" value="XM_056662085.1"/>
</dbReference>
<keyword evidence="1" id="KW-0175">Coiled coil</keyword>
<feature type="region of interest" description="Disordered" evidence="2">
    <location>
        <begin position="170"/>
        <end position="206"/>
    </location>
</feature>
<feature type="region of interest" description="Disordered" evidence="2">
    <location>
        <begin position="88"/>
        <end position="145"/>
    </location>
</feature>
<dbReference type="EMBL" id="JAPQKL010000002">
    <property type="protein sequence ID" value="KAJ5142554.1"/>
    <property type="molecule type" value="Genomic_DNA"/>
</dbReference>
<evidence type="ECO:0000256" key="1">
    <source>
        <dbReference type="SAM" id="Coils"/>
    </source>
</evidence>